<organism evidence="2">
    <name type="scientific">Rhizophora mucronata</name>
    <name type="common">Asiatic mangrove</name>
    <dbReference type="NCBI Taxonomy" id="61149"/>
    <lineage>
        <taxon>Eukaryota</taxon>
        <taxon>Viridiplantae</taxon>
        <taxon>Streptophyta</taxon>
        <taxon>Embryophyta</taxon>
        <taxon>Tracheophyta</taxon>
        <taxon>Spermatophyta</taxon>
        <taxon>Magnoliopsida</taxon>
        <taxon>eudicotyledons</taxon>
        <taxon>Gunneridae</taxon>
        <taxon>Pentapetalae</taxon>
        <taxon>rosids</taxon>
        <taxon>fabids</taxon>
        <taxon>Malpighiales</taxon>
        <taxon>Rhizophoraceae</taxon>
        <taxon>Rhizophora</taxon>
    </lineage>
</organism>
<name>A0A2P2N641_RHIMU</name>
<protein>
    <submittedName>
        <fullName evidence="2">Proteinaceous RNase P 1ic/mitochondrial isoform X1</fullName>
    </submittedName>
</protein>
<dbReference type="EMBL" id="GGEC01057480">
    <property type="protein sequence ID" value="MBX37964.1"/>
    <property type="molecule type" value="Transcribed_RNA"/>
</dbReference>
<reference evidence="2" key="1">
    <citation type="submission" date="2018-02" db="EMBL/GenBank/DDBJ databases">
        <title>Rhizophora mucronata_Transcriptome.</title>
        <authorList>
            <person name="Meera S.P."/>
            <person name="Sreeshan A."/>
            <person name="Augustine A."/>
        </authorList>
    </citation>
    <scope>NUCLEOTIDE SEQUENCE</scope>
    <source>
        <tissue evidence="2">Leaf</tissue>
    </source>
</reference>
<accession>A0A2P2N641</accession>
<keyword evidence="1" id="KW-0732">Signal</keyword>
<feature type="signal peptide" evidence="1">
    <location>
        <begin position="1"/>
        <end position="22"/>
    </location>
</feature>
<evidence type="ECO:0000256" key="1">
    <source>
        <dbReference type="SAM" id="SignalP"/>
    </source>
</evidence>
<feature type="chain" id="PRO_5015125270" evidence="1">
    <location>
        <begin position="23"/>
        <end position="131"/>
    </location>
</feature>
<proteinExistence type="predicted"/>
<evidence type="ECO:0000313" key="2">
    <source>
        <dbReference type="EMBL" id="MBX37964.1"/>
    </source>
</evidence>
<dbReference type="AlphaFoldDB" id="A0A2P2N641"/>
<sequence>MSFLLFLSFPNFFSSFPSSTTAITRFLTGCLSTLSPSGLEEANPEPISFLVPTFTGFAGLPWPVADNSVLMLLTCALTKTKCVCLRGDKERRGNKQSHLTISRDAGNLQGLIERMRFCSTVSKAKQAMCGR</sequence>